<evidence type="ECO:0000256" key="1">
    <source>
        <dbReference type="ARBA" id="ARBA00006814"/>
    </source>
</evidence>
<evidence type="ECO:0000313" key="7">
    <source>
        <dbReference type="EMBL" id="NBC35227.1"/>
    </source>
</evidence>
<name>A0ABW9X9M3_9SPHN</name>
<evidence type="ECO:0000313" key="8">
    <source>
        <dbReference type="Proteomes" id="UP000753724"/>
    </source>
</evidence>
<gene>
    <name evidence="7" type="primary">hybD</name>
    <name evidence="7" type="ORF">GTZ99_01485</name>
</gene>
<accession>A0ABW9X9M3</accession>
<keyword evidence="6" id="KW-0378">Hydrolase</keyword>
<keyword evidence="2" id="KW-0533">Nickel</keyword>
<comment type="similarity">
    <text evidence="1">Belongs to the peptidase A31 family.</text>
</comment>
<dbReference type="Gene3D" id="3.40.50.1450">
    <property type="entry name" value="HybD-like"/>
    <property type="match status" value="1"/>
</dbReference>
<dbReference type="InterPro" id="IPR023430">
    <property type="entry name" value="Pept_HybD-like_dom_sf"/>
</dbReference>
<comment type="caution">
    <text evidence="7">The sequence shown here is derived from an EMBL/GenBank/DDBJ whole genome shotgun (WGS) entry which is preliminary data.</text>
</comment>
<dbReference type="InterPro" id="IPR004419">
    <property type="entry name" value="Pept_A31_hyd_express"/>
</dbReference>
<dbReference type="NCBIfam" id="TIGR00072">
    <property type="entry name" value="hydrog_prot"/>
    <property type="match status" value="1"/>
</dbReference>
<keyword evidence="3" id="KW-0645">Protease</keyword>
<dbReference type="InterPro" id="IPR000671">
    <property type="entry name" value="Peptidase_A31"/>
</dbReference>
<evidence type="ECO:0000256" key="6">
    <source>
        <dbReference type="ARBA" id="ARBA00022801"/>
    </source>
</evidence>
<dbReference type="PANTHER" id="PTHR30302">
    <property type="entry name" value="HYDROGENASE 1 MATURATION PROTEASE"/>
    <property type="match status" value="1"/>
</dbReference>
<sequence length="235" mass="25795">MTDLRPNVLILGIGNLLWADEGFGVRAVEHLHRHWAFPPNVRLLDGGTQGIYLVQDIRDADMLVVFDAVDYGLPPATMKLVEGEEVPRFMGAKKVSLHQTGFQEVLAMAEMMGDYPAELLLIGVQPVELEDFGGSLRPAVRDQIEPAIAEALDWLAQRGIHGHRRPAPLPPEQGIGSLEMLIEHYEAQRPDPDAAPRLGDARVLSSDQWAGPASAQAHEAQIDALLGRDRRSVSL</sequence>
<evidence type="ECO:0000256" key="4">
    <source>
        <dbReference type="ARBA" id="ARBA00022723"/>
    </source>
</evidence>
<keyword evidence="5" id="KW-0064">Aspartyl protease</keyword>
<dbReference type="Pfam" id="PF01750">
    <property type="entry name" value="HycI"/>
    <property type="match status" value="1"/>
</dbReference>
<dbReference type="NCBIfam" id="TIGR00140">
    <property type="entry name" value="hupD"/>
    <property type="match status" value="1"/>
</dbReference>
<dbReference type="EMBL" id="JAAAPO010000001">
    <property type="protein sequence ID" value="NBC35227.1"/>
    <property type="molecule type" value="Genomic_DNA"/>
</dbReference>
<protein>
    <submittedName>
        <fullName evidence="7">HyaD/HybD family hydrogenase maturation endopeptidase</fullName>
    </submittedName>
</protein>
<keyword evidence="4" id="KW-0479">Metal-binding</keyword>
<evidence type="ECO:0000256" key="2">
    <source>
        <dbReference type="ARBA" id="ARBA00022596"/>
    </source>
</evidence>
<evidence type="ECO:0000256" key="3">
    <source>
        <dbReference type="ARBA" id="ARBA00022670"/>
    </source>
</evidence>
<dbReference type="RefSeq" id="WP_161716508.1">
    <property type="nucleotide sequence ID" value="NZ_JAAAPO010000001.1"/>
</dbReference>
<organism evidence="7 8">
    <name type="scientific">Novosphingobium ovatum</name>
    <dbReference type="NCBI Taxonomy" id="1908523"/>
    <lineage>
        <taxon>Bacteria</taxon>
        <taxon>Pseudomonadati</taxon>
        <taxon>Pseudomonadota</taxon>
        <taxon>Alphaproteobacteria</taxon>
        <taxon>Sphingomonadales</taxon>
        <taxon>Sphingomonadaceae</taxon>
        <taxon>Novosphingobium</taxon>
    </lineage>
</organism>
<dbReference type="SUPFAM" id="SSF53163">
    <property type="entry name" value="HybD-like"/>
    <property type="match status" value="1"/>
</dbReference>
<dbReference type="PANTHER" id="PTHR30302:SF1">
    <property type="entry name" value="HYDROGENASE 2 MATURATION PROTEASE"/>
    <property type="match status" value="1"/>
</dbReference>
<evidence type="ECO:0000256" key="5">
    <source>
        <dbReference type="ARBA" id="ARBA00022750"/>
    </source>
</evidence>
<dbReference type="CDD" id="cd06062">
    <property type="entry name" value="H2MP_MemB-H2up"/>
    <property type="match status" value="1"/>
</dbReference>
<keyword evidence="8" id="KW-1185">Reference proteome</keyword>
<reference evidence="8" key="1">
    <citation type="submission" date="2020-01" db="EMBL/GenBank/DDBJ databases">
        <title>Sphingomonas sp. strain CSW-10.</title>
        <authorList>
            <person name="Chen W.-M."/>
        </authorList>
    </citation>
    <scope>NUCLEOTIDE SEQUENCE [LARGE SCALE GENOMIC DNA]</scope>
    <source>
        <strain evidence="8">FSY-8</strain>
    </source>
</reference>
<proteinExistence type="inferred from homology"/>
<dbReference type="PRINTS" id="PR00446">
    <property type="entry name" value="HYDRGNUPTAKE"/>
</dbReference>
<dbReference type="Proteomes" id="UP000753724">
    <property type="component" value="Unassembled WGS sequence"/>
</dbReference>